<dbReference type="InterPro" id="IPR036259">
    <property type="entry name" value="MFS_trans_sf"/>
</dbReference>
<dbReference type="Gene3D" id="1.20.1250.20">
    <property type="entry name" value="MFS general substrate transporter like domains"/>
    <property type="match status" value="1"/>
</dbReference>
<feature type="transmembrane region" description="Helical" evidence="6">
    <location>
        <begin position="272"/>
        <end position="291"/>
    </location>
</feature>
<dbReference type="Pfam" id="PF07690">
    <property type="entry name" value="MFS_1"/>
    <property type="match status" value="1"/>
</dbReference>
<dbReference type="Proteomes" id="UP000187134">
    <property type="component" value="Unassembled WGS sequence"/>
</dbReference>
<keyword evidence="3 6" id="KW-0812">Transmembrane</keyword>
<evidence type="ECO:0000256" key="5">
    <source>
        <dbReference type="ARBA" id="ARBA00023136"/>
    </source>
</evidence>
<evidence type="ECO:0000313" key="8">
    <source>
        <dbReference type="EMBL" id="OMF15552.1"/>
    </source>
</evidence>
<dbReference type="InterPro" id="IPR052714">
    <property type="entry name" value="MFS_Exporter"/>
</dbReference>
<keyword evidence="2" id="KW-0813">Transport</keyword>
<evidence type="ECO:0000256" key="1">
    <source>
        <dbReference type="ARBA" id="ARBA00004651"/>
    </source>
</evidence>
<proteinExistence type="predicted"/>
<feature type="transmembrane region" description="Helical" evidence="6">
    <location>
        <begin position="134"/>
        <end position="152"/>
    </location>
</feature>
<feature type="transmembrane region" description="Helical" evidence="6">
    <location>
        <begin position="12"/>
        <end position="39"/>
    </location>
</feature>
<sequence length="394" mass="43037">MNQTNPKLWTKNFIALSSVNFTMTLIFFLLNATIILYAINEFNASTSQAGIIAGIFIIGSLLGRLFIGRLIQTKKILMTWLLFFILTTLLYFTHLNIGFLILSRFLNGITVGVVTTVVSTSAVLSLPTSRKGEGISYFAISTALATGIGPLIGLKMSQNSNFDMIFSFSLLLGIINLIIAVLIKFPTNNITEIKKEQRMKISAFIEPKVIPIATLMFIMAFSFSGIVSYLNVYASEIGLLDTASFFFMVYTVFVLISRPFTGRIMDKKGANIIIYPALLIFGAGMLLLSSVTTGVSLLIVGALVALGFGNISSISQSIAISLAEPHRVGLATATFFIFYDLGNGFGPSIIGLLIPLTGYKGLYVILGLIILASVLFYHLMYGKNERNNKKQLIN</sequence>
<feature type="transmembrane region" description="Helical" evidence="6">
    <location>
        <begin position="45"/>
        <end position="67"/>
    </location>
</feature>
<feature type="transmembrane region" description="Helical" evidence="6">
    <location>
        <begin position="108"/>
        <end position="127"/>
    </location>
</feature>
<dbReference type="OrthoDB" id="9814001at2"/>
<reference evidence="8 9" key="1">
    <citation type="submission" date="2016-11" db="EMBL/GenBank/DDBJ databases">
        <title>Paenibacillus species isolates.</title>
        <authorList>
            <person name="Beno S.M."/>
        </authorList>
    </citation>
    <scope>NUCLEOTIDE SEQUENCE [LARGE SCALE GENOMIC DNA]</scope>
    <source>
        <strain evidence="8 9">FSL H8-0246</strain>
    </source>
</reference>
<evidence type="ECO:0000256" key="4">
    <source>
        <dbReference type="ARBA" id="ARBA00022989"/>
    </source>
</evidence>
<dbReference type="AlphaFoldDB" id="A0A1R1C076"/>
<dbReference type="PANTHER" id="PTHR23531">
    <property type="entry name" value="QUINOLENE RESISTANCE PROTEIN NORA"/>
    <property type="match status" value="1"/>
</dbReference>
<feature type="transmembrane region" description="Helical" evidence="6">
    <location>
        <begin position="297"/>
        <end position="323"/>
    </location>
</feature>
<feature type="transmembrane region" description="Helical" evidence="6">
    <location>
        <begin position="164"/>
        <end position="187"/>
    </location>
</feature>
<dbReference type="GO" id="GO:0005886">
    <property type="term" value="C:plasma membrane"/>
    <property type="evidence" value="ECO:0007669"/>
    <property type="project" value="UniProtKB-SubCell"/>
</dbReference>
<evidence type="ECO:0000313" key="9">
    <source>
        <dbReference type="Proteomes" id="UP000187134"/>
    </source>
</evidence>
<dbReference type="RefSeq" id="WP_076331743.1">
    <property type="nucleotide sequence ID" value="NZ_MRTJ01000002.1"/>
</dbReference>
<gene>
    <name evidence="8" type="ORF">BK131_11900</name>
</gene>
<evidence type="ECO:0000256" key="3">
    <source>
        <dbReference type="ARBA" id="ARBA00022692"/>
    </source>
</evidence>
<feature type="transmembrane region" description="Helical" evidence="6">
    <location>
        <begin position="208"/>
        <end position="230"/>
    </location>
</feature>
<dbReference type="EMBL" id="MRTJ01000002">
    <property type="protein sequence ID" value="OMF15552.1"/>
    <property type="molecule type" value="Genomic_DNA"/>
</dbReference>
<evidence type="ECO:0000256" key="6">
    <source>
        <dbReference type="SAM" id="Phobius"/>
    </source>
</evidence>
<dbReference type="InterPro" id="IPR011701">
    <property type="entry name" value="MFS"/>
</dbReference>
<name>A0A1R1C076_PAEAM</name>
<dbReference type="InterPro" id="IPR020846">
    <property type="entry name" value="MFS_dom"/>
</dbReference>
<dbReference type="GO" id="GO:0022857">
    <property type="term" value="F:transmembrane transporter activity"/>
    <property type="evidence" value="ECO:0007669"/>
    <property type="project" value="InterPro"/>
</dbReference>
<comment type="subcellular location">
    <subcellularLocation>
        <location evidence="1">Cell membrane</location>
        <topology evidence="1">Multi-pass membrane protein</topology>
    </subcellularLocation>
</comment>
<dbReference type="SUPFAM" id="SSF103473">
    <property type="entry name" value="MFS general substrate transporter"/>
    <property type="match status" value="1"/>
</dbReference>
<protein>
    <submittedName>
        <fullName evidence="8">MFS transporter</fullName>
    </submittedName>
</protein>
<comment type="caution">
    <text evidence="8">The sequence shown here is derived from an EMBL/GenBank/DDBJ whole genome shotgun (WGS) entry which is preliminary data.</text>
</comment>
<feature type="transmembrane region" description="Helical" evidence="6">
    <location>
        <begin position="242"/>
        <end position="260"/>
    </location>
</feature>
<organism evidence="8 9">
    <name type="scientific">Paenibacillus amylolyticus</name>
    <dbReference type="NCBI Taxonomy" id="1451"/>
    <lineage>
        <taxon>Bacteria</taxon>
        <taxon>Bacillati</taxon>
        <taxon>Bacillota</taxon>
        <taxon>Bacilli</taxon>
        <taxon>Bacillales</taxon>
        <taxon>Paenibacillaceae</taxon>
        <taxon>Paenibacillus</taxon>
    </lineage>
</organism>
<accession>A0A1R1C076</accession>
<feature type="domain" description="Major facilitator superfamily (MFS) profile" evidence="7">
    <location>
        <begin position="12"/>
        <end position="385"/>
    </location>
</feature>
<dbReference type="CDD" id="cd17489">
    <property type="entry name" value="MFS_YfcJ_like"/>
    <property type="match status" value="1"/>
</dbReference>
<feature type="transmembrane region" description="Helical" evidence="6">
    <location>
        <begin position="335"/>
        <end position="356"/>
    </location>
</feature>
<feature type="transmembrane region" description="Helical" evidence="6">
    <location>
        <begin position="79"/>
        <end position="102"/>
    </location>
</feature>
<evidence type="ECO:0000259" key="7">
    <source>
        <dbReference type="PROSITE" id="PS50850"/>
    </source>
</evidence>
<dbReference type="PROSITE" id="PS50850">
    <property type="entry name" value="MFS"/>
    <property type="match status" value="1"/>
</dbReference>
<feature type="transmembrane region" description="Helical" evidence="6">
    <location>
        <begin position="362"/>
        <end position="381"/>
    </location>
</feature>
<keyword evidence="5 6" id="KW-0472">Membrane</keyword>
<keyword evidence="4 6" id="KW-1133">Transmembrane helix</keyword>
<dbReference type="PANTHER" id="PTHR23531:SF1">
    <property type="entry name" value="QUINOLENE RESISTANCE PROTEIN NORA"/>
    <property type="match status" value="1"/>
</dbReference>
<evidence type="ECO:0000256" key="2">
    <source>
        <dbReference type="ARBA" id="ARBA00022448"/>
    </source>
</evidence>